<protein>
    <submittedName>
        <fullName evidence="3">Eukaryotic initiation factor 4a</fullName>
    </submittedName>
</protein>
<dbReference type="Proteomes" id="UP000554482">
    <property type="component" value="Unassembled WGS sequence"/>
</dbReference>
<keyword evidence="3" id="KW-0648">Protein biosynthesis</keyword>
<dbReference type="EMBL" id="JABWDY010025219">
    <property type="protein sequence ID" value="KAF5189616.1"/>
    <property type="molecule type" value="Genomic_DNA"/>
</dbReference>
<gene>
    <name evidence="3" type="ORF">FRX31_020794</name>
</gene>
<evidence type="ECO:0000256" key="1">
    <source>
        <dbReference type="ARBA" id="ARBA00022884"/>
    </source>
</evidence>
<dbReference type="PROSITE" id="PS51194">
    <property type="entry name" value="HELICASE_CTER"/>
    <property type="match status" value="1"/>
</dbReference>
<dbReference type="Gene3D" id="3.40.50.300">
    <property type="entry name" value="P-loop containing nucleotide triphosphate hydrolases"/>
    <property type="match status" value="2"/>
</dbReference>
<keyword evidence="4" id="KW-1185">Reference proteome</keyword>
<dbReference type="InterPro" id="IPR027417">
    <property type="entry name" value="P-loop_NTPase"/>
</dbReference>
<dbReference type="InterPro" id="IPR001650">
    <property type="entry name" value="Helicase_C-like"/>
</dbReference>
<organism evidence="3 4">
    <name type="scientific">Thalictrum thalictroides</name>
    <name type="common">Rue-anemone</name>
    <name type="synonym">Anemone thalictroides</name>
    <dbReference type="NCBI Taxonomy" id="46969"/>
    <lineage>
        <taxon>Eukaryota</taxon>
        <taxon>Viridiplantae</taxon>
        <taxon>Streptophyta</taxon>
        <taxon>Embryophyta</taxon>
        <taxon>Tracheophyta</taxon>
        <taxon>Spermatophyta</taxon>
        <taxon>Magnoliopsida</taxon>
        <taxon>Ranunculales</taxon>
        <taxon>Ranunculaceae</taxon>
        <taxon>Thalictroideae</taxon>
        <taxon>Thalictrum</taxon>
    </lineage>
</organism>
<dbReference type="AlphaFoldDB" id="A0A7J6VWW2"/>
<evidence type="ECO:0000313" key="3">
    <source>
        <dbReference type="EMBL" id="KAF5189616.1"/>
    </source>
</evidence>
<dbReference type="SUPFAM" id="SSF52540">
    <property type="entry name" value="P-loop containing nucleoside triphosphate hydrolases"/>
    <property type="match status" value="1"/>
</dbReference>
<name>A0A7J6VWW2_THATH</name>
<keyword evidence="1" id="KW-0694">RNA-binding</keyword>
<sequence length="302" mass="34290">MGGFKMFSIESSLEQHKEDTTEQIQLASDSICVVDQKTDFIIEQLRQMRLGLIEKVFQQHKEETVSQIQSLKGTIQALEHKTDLVLEQLRQLRECDLMAPVEAAHTTTNTTTKAAAANATTLTSNESSNSVMAELTLEGIEHFYVSVDRDVWKLEDLCEICKSLVTPRSMVVFVSTSYKAEWLTKKMKERKESSVYNGIDQNAGQIVHWSSPMLIIATDDIFSLNNIVQKPSLVINFDLPISPEKYLHRVGHNGLLERKGYAINFVTNACDDQKMLMDIQSFHNVVIKKLPAKIDHLLHFTY</sequence>
<feature type="domain" description="Helicase C-terminal" evidence="2">
    <location>
        <begin position="153"/>
        <end position="298"/>
    </location>
</feature>
<dbReference type="GO" id="GO:0003743">
    <property type="term" value="F:translation initiation factor activity"/>
    <property type="evidence" value="ECO:0007669"/>
    <property type="project" value="UniProtKB-KW"/>
</dbReference>
<proteinExistence type="predicted"/>
<dbReference type="GO" id="GO:0003723">
    <property type="term" value="F:RNA binding"/>
    <property type="evidence" value="ECO:0007669"/>
    <property type="project" value="UniProtKB-KW"/>
</dbReference>
<comment type="caution">
    <text evidence="3">The sequence shown here is derived from an EMBL/GenBank/DDBJ whole genome shotgun (WGS) entry which is preliminary data.</text>
</comment>
<accession>A0A7J6VWW2</accession>
<evidence type="ECO:0000313" key="4">
    <source>
        <dbReference type="Proteomes" id="UP000554482"/>
    </source>
</evidence>
<dbReference type="PANTHER" id="PTHR47958">
    <property type="entry name" value="ATP-DEPENDENT RNA HELICASE DBP3"/>
    <property type="match status" value="1"/>
</dbReference>
<reference evidence="3 4" key="1">
    <citation type="submission" date="2020-06" db="EMBL/GenBank/DDBJ databases">
        <title>Transcriptomic and genomic resources for Thalictrum thalictroides and T. hernandezii: Facilitating candidate gene discovery in an emerging model plant lineage.</title>
        <authorList>
            <person name="Arias T."/>
            <person name="Riano-Pachon D.M."/>
            <person name="Di Stilio V.S."/>
        </authorList>
    </citation>
    <scope>NUCLEOTIDE SEQUENCE [LARGE SCALE GENOMIC DNA]</scope>
    <source>
        <strain evidence="4">cv. WT478/WT964</strain>
        <tissue evidence="3">Leaves</tissue>
    </source>
</reference>
<keyword evidence="3" id="KW-0396">Initiation factor</keyword>
<evidence type="ECO:0000259" key="2">
    <source>
        <dbReference type="PROSITE" id="PS51194"/>
    </source>
</evidence>